<evidence type="ECO:0000313" key="2">
    <source>
        <dbReference type="EMBL" id="JAH26861.1"/>
    </source>
</evidence>
<sequence>MLDPLSSVELKNKKNVKKKKQKKQ</sequence>
<protein>
    <submittedName>
        <fullName evidence="2">Uncharacterized protein</fullName>
    </submittedName>
</protein>
<accession>A0A0E9RCK6</accession>
<dbReference type="EMBL" id="GBXM01081716">
    <property type="protein sequence ID" value="JAH26861.1"/>
    <property type="molecule type" value="Transcribed_RNA"/>
</dbReference>
<evidence type="ECO:0000256" key="1">
    <source>
        <dbReference type="SAM" id="MobiDB-lite"/>
    </source>
</evidence>
<feature type="region of interest" description="Disordered" evidence="1">
    <location>
        <begin position="1"/>
        <end position="24"/>
    </location>
</feature>
<reference evidence="2" key="2">
    <citation type="journal article" date="2015" name="Fish Shellfish Immunol.">
        <title>Early steps in the European eel (Anguilla anguilla)-Vibrio vulnificus interaction in the gills: Role of the RtxA13 toxin.</title>
        <authorList>
            <person name="Callol A."/>
            <person name="Pajuelo D."/>
            <person name="Ebbesson L."/>
            <person name="Teles M."/>
            <person name="MacKenzie S."/>
            <person name="Amaro C."/>
        </authorList>
    </citation>
    <scope>NUCLEOTIDE SEQUENCE</scope>
</reference>
<proteinExistence type="predicted"/>
<reference evidence="2" key="1">
    <citation type="submission" date="2014-11" db="EMBL/GenBank/DDBJ databases">
        <authorList>
            <person name="Amaro Gonzalez C."/>
        </authorList>
    </citation>
    <scope>NUCLEOTIDE SEQUENCE</scope>
</reference>
<organism evidence="2">
    <name type="scientific">Anguilla anguilla</name>
    <name type="common">European freshwater eel</name>
    <name type="synonym">Muraena anguilla</name>
    <dbReference type="NCBI Taxonomy" id="7936"/>
    <lineage>
        <taxon>Eukaryota</taxon>
        <taxon>Metazoa</taxon>
        <taxon>Chordata</taxon>
        <taxon>Craniata</taxon>
        <taxon>Vertebrata</taxon>
        <taxon>Euteleostomi</taxon>
        <taxon>Actinopterygii</taxon>
        <taxon>Neopterygii</taxon>
        <taxon>Teleostei</taxon>
        <taxon>Anguilliformes</taxon>
        <taxon>Anguillidae</taxon>
        <taxon>Anguilla</taxon>
    </lineage>
</organism>
<dbReference type="AlphaFoldDB" id="A0A0E9RCK6"/>
<name>A0A0E9RCK6_ANGAN</name>
<feature type="compositionally biased region" description="Basic residues" evidence="1">
    <location>
        <begin position="13"/>
        <end position="24"/>
    </location>
</feature>